<dbReference type="OrthoDB" id="186344at2"/>
<proteinExistence type="predicted"/>
<keyword evidence="1" id="KW-0808">Transferase</keyword>
<dbReference type="AlphaFoldDB" id="B7KM22"/>
<dbReference type="HOGENOM" id="CLU_054561_1_0_3"/>
<name>B7KM22_GLOC7</name>
<protein>
    <submittedName>
        <fullName evidence="1">Glycosyl transferase, group 1</fullName>
    </submittedName>
</protein>
<reference evidence="2" key="1">
    <citation type="journal article" date="2011" name="MBio">
        <title>Novel metabolic attributes of the genus Cyanothece, comprising a group of unicellular nitrogen-fixing Cyanobacteria.</title>
        <authorList>
            <person name="Bandyopadhyay A."/>
            <person name="Elvitigala T."/>
            <person name="Welsh E."/>
            <person name="Stockel J."/>
            <person name="Liberton M."/>
            <person name="Min H."/>
            <person name="Sherman L.A."/>
            <person name="Pakrasi H.B."/>
        </authorList>
    </citation>
    <scope>NUCLEOTIDE SEQUENCE [LARGE SCALE GENOMIC DNA]</scope>
    <source>
        <strain evidence="2">PCC 7424</strain>
        <plasmid evidence="2">pP742401</plasmid>
    </source>
</reference>
<dbReference type="Proteomes" id="UP000002384">
    <property type="component" value="Plasmid pP742401"/>
</dbReference>
<keyword evidence="2" id="KW-1185">Reference proteome</keyword>
<evidence type="ECO:0000313" key="1">
    <source>
        <dbReference type="EMBL" id="ACK73844.1"/>
    </source>
</evidence>
<evidence type="ECO:0000313" key="2">
    <source>
        <dbReference type="Proteomes" id="UP000002384"/>
    </source>
</evidence>
<dbReference type="GO" id="GO:0016740">
    <property type="term" value="F:transferase activity"/>
    <property type="evidence" value="ECO:0007669"/>
    <property type="project" value="UniProtKB-KW"/>
</dbReference>
<keyword evidence="1" id="KW-0614">Plasmid</keyword>
<dbReference type="InterPro" id="IPR029044">
    <property type="entry name" value="Nucleotide-diphossugar_trans"/>
</dbReference>
<sequence length="373" mass="43817">MSAIVACTIITKSYLAYARTLAKSLQKHNPGAILYVLLADRLDNYFNPEDEPFKLIQLEELNQQDILKNMCFYYTPFELCCALRGMLHEYIWKNTNVDKWIFLDSDILVCHSLEPIFKQLETVSILLCPHSTTAVETKFVKHLELNLLSLGLYNGGFLGLSKTDETRKFISWFKERLQFYGFDDLSENQFVDQLWLNLVPLLFKNVGFLTHPGANLAYWNLYERVIEEDAKRNILVNSQPLLFFHFSHWKITEPHKITTRALIHQYDPILMYEGKECLPLSRLGENYREQLINNGYEITQKYPYSFGNFDTGQSITKLIRRKYFNRLMNNQINTQAPFKNYAYITEGLGKREIKLILRTSGQYIIRKIKKILN</sequence>
<gene>
    <name evidence="1" type="ordered locus">PCC7424_5781</name>
</gene>
<dbReference type="KEGG" id="cyc:PCC7424_5781"/>
<dbReference type="EMBL" id="CP001292">
    <property type="protein sequence ID" value="ACK73844.1"/>
    <property type="molecule type" value="Genomic_DNA"/>
</dbReference>
<geneLocation type="plasmid" evidence="1 2">
    <name>pP742401</name>
</geneLocation>
<dbReference type="RefSeq" id="WP_012599745.1">
    <property type="nucleotide sequence ID" value="NC_011738.1"/>
</dbReference>
<organism evidence="1 2">
    <name type="scientific">Gloeothece citriformis (strain PCC 7424)</name>
    <name type="common">Cyanothece sp. (strain PCC 7424)</name>
    <dbReference type="NCBI Taxonomy" id="65393"/>
    <lineage>
        <taxon>Bacteria</taxon>
        <taxon>Bacillati</taxon>
        <taxon>Cyanobacteriota</taxon>
        <taxon>Cyanophyceae</taxon>
        <taxon>Oscillatoriophycideae</taxon>
        <taxon>Chroococcales</taxon>
        <taxon>Aphanothecaceae</taxon>
        <taxon>Gloeothece</taxon>
        <taxon>Gloeothece citriformis</taxon>
    </lineage>
</organism>
<accession>B7KM22</accession>
<dbReference type="SUPFAM" id="SSF53448">
    <property type="entry name" value="Nucleotide-diphospho-sugar transferases"/>
    <property type="match status" value="1"/>
</dbReference>
<dbReference type="eggNOG" id="COG0438">
    <property type="taxonomic scope" value="Bacteria"/>
</dbReference>
<dbReference type="Gene3D" id="3.90.550.10">
    <property type="entry name" value="Spore Coat Polysaccharide Biosynthesis Protein SpsA, Chain A"/>
    <property type="match status" value="1"/>
</dbReference>